<dbReference type="Proteomes" id="UP000011657">
    <property type="component" value="Unassembled WGS sequence"/>
</dbReference>
<dbReference type="Gene3D" id="3.40.630.30">
    <property type="match status" value="1"/>
</dbReference>
<keyword evidence="3" id="KW-1185">Reference proteome</keyword>
<dbReference type="GO" id="GO:0016747">
    <property type="term" value="F:acyltransferase activity, transferring groups other than amino-acyl groups"/>
    <property type="evidence" value="ECO:0007669"/>
    <property type="project" value="InterPro"/>
</dbReference>
<name>M0BZM4_9EURY</name>
<reference evidence="2 3" key="1">
    <citation type="journal article" date="2014" name="PLoS Genet.">
        <title>Phylogenetically driven sequencing of extremely halophilic archaea reveals strategies for static and dynamic osmo-response.</title>
        <authorList>
            <person name="Becker E.A."/>
            <person name="Seitzer P.M."/>
            <person name="Tritt A."/>
            <person name="Larsen D."/>
            <person name="Krusor M."/>
            <person name="Yao A.I."/>
            <person name="Wu D."/>
            <person name="Madern D."/>
            <person name="Eisen J.A."/>
            <person name="Darling A.E."/>
            <person name="Facciotti M.T."/>
        </authorList>
    </citation>
    <scope>NUCLEOTIDE SEQUENCE [LARGE SCALE GENOMIC DNA]</scope>
    <source>
        <strain evidence="2 3">JCM 13891</strain>
    </source>
</reference>
<accession>M0BZM4</accession>
<evidence type="ECO:0000313" key="3">
    <source>
        <dbReference type="Proteomes" id="UP000011657"/>
    </source>
</evidence>
<dbReference type="OrthoDB" id="299799at2157"/>
<dbReference type="PATRIC" id="fig|1227488.3.peg.3626"/>
<dbReference type="CDD" id="cd04301">
    <property type="entry name" value="NAT_SF"/>
    <property type="match status" value="1"/>
</dbReference>
<evidence type="ECO:0000259" key="1">
    <source>
        <dbReference type="PROSITE" id="PS51186"/>
    </source>
</evidence>
<proteinExistence type="predicted"/>
<dbReference type="InterPro" id="IPR000182">
    <property type="entry name" value="GNAT_dom"/>
</dbReference>
<comment type="caution">
    <text evidence="2">The sequence shown here is derived from an EMBL/GenBank/DDBJ whole genome shotgun (WGS) entry which is preliminary data.</text>
</comment>
<dbReference type="InterPro" id="IPR016181">
    <property type="entry name" value="Acyl_CoA_acyltransferase"/>
</dbReference>
<dbReference type="SUPFAM" id="SSF55729">
    <property type="entry name" value="Acyl-CoA N-acyltransferases (Nat)"/>
    <property type="match status" value="1"/>
</dbReference>
<dbReference type="RefSeq" id="WP_008895879.1">
    <property type="nucleotide sequence ID" value="NZ_AOIS01000058.1"/>
</dbReference>
<dbReference type="STRING" id="1227488.C477_18090"/>
<dbReference type="AlphaFoldDB" id="M0BZM4"/>
<sequence length="367" mass="41174">MTNSDPYEIRQYEPADRDAFLDLFADVLGGRMGTDWFTWKYERNPYVNHVPILVAQRDDELVGARAFFPLRLAAGDDEFSAFQPCDSMVRPEHQRRGLFTRLTERAIDRYDDADLFFNFPNHRSLPGNLKLGWRVASERETYYRIQNPTAWLPQLEPVEPIVRSLASGYVSIRDRFADPTDAVELSRYDRVPSSLLATLASSETIPEFHVVRDETFYEWRFANPLWTYRTIVATRDGAPVAAVVYGRRDRTSGPTVARILDVLPLAAGTSSSPFPSRQATLAALLDAVLRETGDADVIAAPGSVVPRSVLRSRGFHSDQRAPLKWGTSPSTHVVRPAGTPPLDWTRSGAQLADGANWRLAFCEVDSG</sequence>
<feature type="domain" description="N-acetyltransferase" evidence="1">
    <location>
        <begin position="7"/>
        <end position="156"/>
    </location>
</feature>
<gene>
    <name evidence="2" type="ORF">C477_18090</name>
</gene>
<dbReference type="Pfam" id="PF13527">
    <property type="entry name" value="Acetyltransf_9"/>
    <property type="match status" value="1"/>
</dbReference>
<evidence type="ECO:0000313" key="2">
    <source>
        <dbReference type="EMBL" id="ELZ15124.1"/>
    </source>
</evidence>
<protein>
    <recommendedName>
        <fullName evidence="1">N-acetyltransferase domain-containing protein</fullName>
    </recommendedName>
</protein>
<dbReference type="eggNOG" id="arCOG08925">
    <property type="taxonomic scope" value="Archaea"/>
</dbReference>
<dbReference type="PROSITE" id="PS51186">
    <property type="entry name" value="GNAT"/>
    <property type="match status" value="1"/>
</dbReference>
<dbReference type="EMBL" id="AOIS01000058">
    <property type="protein sequence ID" value="ELZ15124.1"/>
    <property type="molecule type" value="Genomic_DNA"/>
</dbReference>
<organism evidence="2 3">
    <name type="scientific">Haloterrigena salina JCM 13891</name>
    <dbReference type="NCBI Taxonomy" id="1227488"/>
    <lineage>
        <taxon>Archaea</taxon>
        <taxon>Methanobacteriati</taxon>
        <taxon>Methanobacteriota</taxon>
        <taxon>Stenosarchaea group</taxon>
        <taxon>Halobacteria</taxon>
        <taxon>Halobacteriales</taxon>
        <taxon>Natrialbaceae</taxon>
        <taxon>Haloterrigena</taxon>
    </lineage>
</organism>